<proteinExistence type="predicted"/>
<evidence type="ECO:0000256" key="1">
    <source>
        <dbReference type="ARBA" id="ARBA00023002"/>
    </source>
</evidence>
<feature type="domain" description="4Fe-4S ferredoxin-type" evidence="2">
    <location>
        <begin position="659"/>
        <end position="691"/>
    </location>
</feature>
<dbReference type="SUPFAM" id="SSF53323">
    <property type="entry name" value="Pyruvate-ferredoxin oxidoreductase, PFOR, domain III"/>
    <property type="match status" value="1"/>
</dbReference>
<evidence type="ECO:0000259" key="2">
    <source>
        <dbReference type="PROSITE" id="PS51379"/>
    </source>
</evidence>
<organism evidence="3 4">
    <name type="scientific">Limnohabitans lacus</name>
    <dbReference type="NCBI Taxonomy" id="3045173"/>
    <lineage>
        <taxon>Bacteria</taxon>
        <taxon>Pseudomonadati</taxon>
        <taxon>Pseudomonadota</taxon>
        <taxon>Betaproteobacteria</taxon>
        <taxon>Burkholderiales</taxon>
        <taxon>Comamonadaceae</taxon>
        <taxon>Limnohabitans</taxon>
    </lineage>
</organism>
<gene>
    <name evidence="3" type="ORF">QLQ16_04255</name>
</gene>
<evidence type="ECO:0000313" key="3">
    <source>
        <dbReference type="EMBL" id="MDI9233045.1"/>
    </source>
</evidence>
<dbReference type="CDD" id="cd02008">
    <property type="entry name" value="TPP_IOR_alpha"/>
    <property type="match status" value="1"/>
</dbReference>
<dbReference type="InterPro" id="IPR011766">
    <property type="entry name" value="TPP_enzyme_TPP-bd"/>
</dbReference>
<dbReference type="PANTHER" id="PTHR48084:SF3">
    <property type="entry name" value="SUBUNIT OF PYRUVATE:FLAVODOXIN OXIDOREDUCTASE"/>
    <property type="match status" value="1"/>
</dbReference>
<evidence type="ECO:0000313" key="4">
    <source>
        <dbReference type="Proteomes" id="UP001431902"/>
    </source>
</evidence>
<keyword evidence="4" id="KW-1185">Reference proteome</keyword>
<keyword evidence="1" id="KW-0560">Oxidoreductase</keyword>
<dbReference type="Gene3D" id="3.40.920.10">
    <property type="entry name" value="Pyruvate-ferredoxin oxidoreductase, PFOR, domain III"/>
    <property type="match status" value="1"/>
</dbReference>
<dbReference type="Pfam" id="PF02775">
    <property type="entry name" value="TPP_enzyme_C"/>
    <property type="match status" value="1"/>
</dbReference>
<dbReference type="PANTHER" id="PTHR48084">
    <property type="entry name" value="2-OXOGLUTARATE OXIDOREDUCTASE SUBUNIT KORB-RELATED"/>
    <property type="match status" value="1"/>
</dbReference>
<protein>
    <submittedName>
        <fullName evidence="3">Indolepyruvate ferredoxin oxidoreductase family protein</fullName>
    </submittedName>
</protein>
<dbReference type="InterPro" id="IPR029061">
    <property type="entry name" value="THDP-binding"/>
</dbReference>
<dbReference type="SUPFAM" id="SSF52518">
    <property type="entry name" value="Thiamin diphosphate-binding fold (THDP-binding)"/>
    <property type="match status" value="2"/>
</dbReference>
<dbReference type="InterPro" id="IPR002880">
    <property type="entry name" value="Pyrv_Fd/Flavodoxin_OxRdtase_N"/>
</dbReference>
<name>A0ABT6X4J8_9BURK</name>
<dbReference type="Proteomes" id="UP001431902">
    <property type="component" value="Unassembled WGS sequence"/>
</dbReference>
<dbReference type="InterPro" id="IPR051457">
    <property type="entry name" value="2-oxoacid:Fd_oxidoreductase"/>
</dbReference>
<accession>A0ABT6X4J8</accession>
<comment type="caution">
    <text evidence="3">The sequence shown here is derived from an EMBL/GenBank/DDBJ whole genome shotgun (WGS) entry which is preliminary data.</text>
</comment>
<sequence length="1178" mass="129555">MNAPLPDSIRQALETVTLDDKYSLDVGRAFMSGVQALVKLPMLQRQRDALQGKNTAGFISGYRGSPLGSYDQSLWKAKDHLKAQNIVFQPGVNEELAATALWGTQQLGFAPPGTNKFDGVFGIWYGKGPGVDRCSDVFKHANMAGTTPWGGVLAVAGDDHVAKSSTAAHQSDHIFKACGLPVFFPASVQDILDQGLHALALSRFAGIWSGMKTIQEIVESSATAHIDPERVQIVLPEFVMPPGGVHIRWPDTALEQEARLFDYKWYAALAYIRANRLNHNVIEGANDRFGLIASGKAYNDTRQALLDLGLDDDRCRQLGIRLHKVNVVWPLEAQTTREFATGLREILVVEEKRQVIEYQLKEELYNWRDDVRPNILGKFDEGDGDLSGGEWSNPNPSERKLLRANADLTPAIIARAIAKRLKKLGIDNDTTAQINAHLAILDAKESAMEVQLLGAATERQPWFCSGCPHNTSTKVPEGSRAMAGIGCHFMSLWMDRSTTGFTQMGGEGVPWSGQQPFCTDQHIFANIGDGTYFHSGILAVRQSVASGVNITYKILYNDAVAMTGGQQVGERPEGHSVVQIAMSMKAEGAQRIVVVTDEPFKYDGVALAEGVRVFHRDELDRIQREMREIQGTTVIIYDQTCATEKRRRRKRGTMVDPAVRVMINEEVCEGCGDCGVQSNCLSVEPLETELGRKRTINQSTCNKDTSCLKGFCPSFVTVEGGQFKKKSGKTGPALSPAELGALPEPMLPDTTHPWGTVVAGVGGTGVITIGQLLGMAAHIEGKGIVTQDAAGLAQKGGATWSHILVANHQNDIRTTRVSMAAADVILGCDPIVTASKETLLRMREGRTHVALNSSSTPTAAFVKNGNWQNPSEQCLAEISRQVGTAGVSAFDADALAKQLMGDTIYVNPMILGFAWQKGWIPMHRESLVRAIELNEVAVQNNLTAFEWGRHAAHHLDVLMQKIQPAQTIQFKKRESLDDLVKNRIARLSDYQDTAYAQRYARFVDRVKAAEAPLGKTLLSETVARQLYKLMAYKDEYEVARLHTQTQFLERIKDSFEGDFKVHYHLAPPLLAKRNAKGELVKQKLGPVVLMAFKALAKLKGLRGTPFDVFGYTRERQDERALVSEYMQHVEHVLASLSADTHAHAVKVAQVAENIKGFGHVKERNRLAAKALWDSLKTS</sequence>
<dbReference type="NCBIfam" id="NF009589">
    <property type="entry name" value="PRK13030.1"/>
    <property type="match status" value="1"/>
</dbReference>
<dbReference type="NCBIfam" id="NF009588">
    <property type="entry name" value="PRK13029.1"/>
    <property type="match status" value="1"/>
</dbReference>
<dbReference type="CDD" id="cd07034">
    <property type="entry name" value="TPP_PYR_PFOR_IOR-alpha_like"/>
    <property type="match status" value="1"/>
</dbReference>
<dbReference type="Pfam" id="PF01558">
    <property type="entry name" value="POR"/>
    <property type="match status" value="1"/>
</dbReference>
<dbReference type="InterPro" id="IPR002869">
    <property type="entry name" value="Pyrv_flavodox_OxRed_cen"/>
</dbReference>
<dbReference type="PROSITE" id="PS51379">
    <property type="entry name" value="4FE4S_FER_2"/>
    <property type="match status" value="1"/>
</dbReference>
<dbReference type="InterPro" id="IPR017896">
    <property type="entry name" value="4Fe4S_Fe-S-bd"/>
</dbReference>
<dbReference type="EMBL" id="JASGBH010000002">
    <property type="protein sequence ID" value="MDI9233045.1"/>
    <property type="molecule type" value="Genomic_DNA"/>
</dbReference>
<dbReference type="Gene3D" id="3.40.50.970">
    <property type="match status" value="2"/>
</dbReference>
<dbReference type="RefSeq" id="WP_283223438.1">
    <property type="nucleotide sequence ID" value="NZ_JASGBH010000002.1"/>
</dbReference>
<reference evidence="3" key="1">
    <citation type="submission" date="2023-05" db="EMBL/GenBank/DDBJ databases">
        <title>Limnohabitans sp. strain HM2-2 Genome sequencing and assembly.</title>
        <authorList>
            <person name="Jung Y."/>
        </authorList>
    </citation>
    <scope>NUCLEOTIDE SEQUENCE</scope>
    <source>
        <strain evidence="3">HM2-2</strain>
    </source>
</reference>
<dbReference type="Pfam" id="PF20169">
    <property type="entry name" value="DUF6537"/>
    <property type="match status" value="1"/>
</dbReference>
<dbReference type="InterPro" id="IPR046667">
    <property type="entry name" value="DUF6537"/>
</dbReference>
<dbReference type="InterPro" id="IPR019752">
    <property type="entry name" value="Pyrv/ketoisovalerate_OxRed_cat"/>
</dbReference>